<keyword evidence="12" id="KW-0472">Membrane</keyword>
<evidence type="ECO:0000256" key="6">
    <source>
        <dbReference type="ARBA" id="ARBA00019965"/>
    </source>
</evidence>
<dbReference type="STRING" id="454136.NIES2119_27790"/>
<dbReference type="InterPro" id="IPR014006">
    <property type="entry name" value="Succ_Dhase_FrdA_Gneg"/>
</dbReference>
<gene>
    <name evidence="17" type="ORF">NIES2119_27790</name>
</gene>
<dbReference type="AlphaFoldDB" id="A0A1U7I682"/>
<dbReference type="SUPFAM" id="SSF51905">
    <property type="entry name" value="FAD/NAD(P)-binding domain"/>
    <property type="match status" value="1"/>
</dbReference>
<dbReference type="PIRSF" id="PIRSF000171">
    <property type="entry name" value="SDHA_APRA_LASPO"/>
    <property type="match status" value="1"/>
</dbReference>
<dbReference type="Gene3D" id="3.50.50.60">
    <property type="entry name" value="FAD/NAD(P)-binding domain"/>
    <property type="match status" value="1"/>
</dbReference>
<feature type="active site" description="Proton acceptor" evidence="14">
    <location>
        <position position="277"/>
    </location>
</feature>
<sequence>MLEHDVIIIGGGLAGCRAAVEIARTDPKLNVAVIAKTHPIRSHSVAAQGGIAATLNNVDLEDTWKAHAFDTVKGSDYLADQDAVELLTREAPDVLIDLEHMGVLFSRLPDGRIAQRAFGGHSHRRTCYAADKTGHAILHELVNNLRRYGVHIYDEWYVMRLILEEGQAKGVVMYRIRDGEMQVVRAKAIMFATGGYGRAFNTTSNDYASTGDGLAMSALAGVPLEDMEFVQFHPTGLYPVGVLISEAVRGEGAYLINCNGDRFMENYAPSRMELAPRDITSRAIALEIRAGRGANRDGSPGGPFVFLDLRHMGREKIMSRIPFAWEEAHRLLGIDAVEQPMPVRPTVHYSMGGIPVNTDGQVRSSADSLIEGFFAAGEAACVSVHGANRLGSNSLLECVVYGRRTGAAIAQYVQNRKLPELDETPYLAQAKQQIQSLFEQKGEIRIGKLRQNFQDCMTQYCGVFRTSELMQEGLNQLQQLKAQYDNIYLDDKGKVWNTEILEAIELRSLMIVGELILSSALNRQESRGAHYREDFPNRDDSNFLKHTLAYYSPAGVDIQYKPVSITMFEPQERKY</sequence>
<dbReference type="NCBIfam" id="NF004613">
    <property type="entry name" value="PRK05945.1"/>
    <property type="match status" value="1"/>
</dbReference>
<dbReference type="GO" id="GO:0009061">
    <property type="term" value="P:anaerobic respiration"/>
    <property type="evidence" value="ECO:0007669"/>
    <property type="project" value="TreeGrafter"/>
</dbReference>
<evidence type="ECO:0000313" key="18">
    <source>
        <dbReference type="Proteomes" id="UP000185860"/>
    </source>
</evidence>
<reference evidence="17 18" key="1">
    <citation type="submission" date="2016-11" db="EMBL/GenBank/DDBJ databases">
        <title>Draft Genome Sequences of Nine Cyanobacterial Strains from Diverse Habitats.</title>
        <authorList>
            <person name="Zhu T."/>
            <person name="Hou S."/>
            <person name="Lu X."/>
            <person name="Hess W.R."/>
        </authorList>
    </citation>
    <scope>NUCLEOTIDE SEQUENCE [LARGE SCALE GENOMIC DNA]</scope>
    <source>
        <strain evidence="17 18">IAM M-71</strain>
    </source>
</reference>
<dbReference type="PANTHER" id="PTHR11632:SF51">
    <property type="entry name" value="SUCCINATE DEHYDROGENASE [UBIQUINONE] FLAVOPROTEIN SUBUNIT, MITOCHONDRIAL"/>
    <property type="match status" value="1"/>
</dbReference>
<keyword evidence="7" id="KW-0813">Transport</keyword>
<dbReference type="EMBL" id="MRCE01000046">
    <property type="protein sequence ID" value="OKH31775.1"/>
    <property type="molecule type" value="Genomic_DNA"/>
</dbReference>
<organism evidence="17 18">
    <name type="scientific">[Phormidium ambiguum] IAM M-71</name>
    <dbReference type="NCBI Taxonomy" id="454136"/>
    <lineage>
        <taxon>Bacteria</taxon>
        <taxon>Bacillati</taxon>
        <taxon>Cyanobacteriota</taxon>
        <taxon>Cyanophyceae</taxon>
        <taxon>Oscillatoriophycideae</taxon>
        <taxon>Aerosakkonematales</taxon>
        <taxon>Aerosakkonemataceae</taxon>
        <taxon>Floridanema</taxon>
    </lineage>
</organism>
<dbReference type="Gene3D" id="3.90.700.10">
    <property type="entry name" value="Succinate dehydrogenase/fumarate reductase flavoprotein, catalytic domain"/>
    <property type="match status" value="1"/>
</dbReference>
<evidence type="ECO:0000259" key="15">
    <source>
        <dbReference type="Pfam" id="PF00890"/>
    </source>
</evidence>
<dbReference type="SUPFAM" id="SSF56425">
    <property type="entry name" value="Succinate dehydrogenase/fumarate reductase flavoprotein, catalytic domain"/>
    <property type="match status" value="1"/>
</dbReference>
<dbReference type="FunFam" id="1.20.58.100:FF:000001">
    <property type="entry name" value="Succinate dehydrogenase flavoprotein subunit (SdhA)"/>
    <property type="match status" value="1"/>
</dbReference>
<accession>A0A1U7I682</accession>
<dbReference type="InterPro" id="IPR036188">
    <property type="entry name" value="FAD/NAD-bd_sf"/>
</dbReference>
<dbReference type="FunFam" id="3.90.700.10:FF:000001">
    <property type="entry name" value="Mitochondrial succinate dehydrogenase flavoprotein subunit"/>
    <property type="match status" value="1"/>
</dbReference>
<evidence type="ECO:0000256" key="8">
    <source>
        <dbReference type="ARBA" id="ARBA00022630"/>
    </source>
</evidence>
<evidence type="ECO:0000256" key="2">
    <source>
        <dbReference type="ARBA" id="ARBA00004170"/>
    </source>
</evidence>
<evidence type="ECO:0000256" key="7">
    <source>
        <dbReference type="ARBA" id="ARBA00022448"/>
    </source>
</evidence>
<keyword evidence="11" id="KW-0560">Oxidoreductase</keyword>
<dbReference type="NCBIfam" id="TIGR01812">
    <property type="entry name" value="sdhA_frdA_Gneg"/>
    <property type="match status" value="1"/>
</dbReference>
<dbReference type="InterPro" id="IPR037099">
    <property type="entry name" value="Fum_R/Succ_DH_flav-like_C_sf"/>
</dbReference>
<keyword evidence="9" id="KW-0274">FAD</keyword>
<dbReference type="Gene3D" id="1.20.58.100">
    <property type="entry name" value="Fumarate reductase/succinate dehydrogenase flavoprotein-like, C-terminal domain"/>
    <property type="match status" value="1"/>
</dbReference>
<evidence type="ECO:0000256" key="3">
    <source>
        <dbReference type="ARBA" id="ARBA00004894"/>
    </source>
</evidence>
<dbReference type="GO" id="GO:0008177">
    <property type="term" value="F:succinate dehydrogenase (quinone) activity"/>
    <property type="evidence" value="ECO:0007669"/>
    <property type="project" value="UniProtKB-EC"/>
</dbReference>
<dbReference type="InterPro" id="IPR030664">
    <property type="entry name" value="SdhA/FrdA/AprA"/>
</dbReference>
<comment type="pathway">
    <text evidence="3">Carbohydrate metabolism; tricarboxylic acid cycle; fumarate from succinate (bacterial route): step 1/1.</text>
</comment>
<keyword evidence="10" id="KW-0249">Electron transport</keyword>
<evidence type="ECO:0000259" key="16">
    <source>
        <dbReference type="Pfam" id="PF02910"/>
    </source>
</evidence>
<dbReference type="PANTHER" id="PTHR11632">
    <property type="entry name" value="SUCCINATE DEHYDROGENASE 2 FLAVOPROTEIN SUBUNIT"/>
    <property type="match status" value="1"/>
</dbReference>
<protein>
    <recommendedName>
        <fullName evidence="6">Succinate dehydrogenase flavoprotein subunit</fullName>
        <ecNumber evidence="5">1.3.5.1</ecNumber>
    </recommendedName>
</protein>
<dbReference type="GO" id="GO:0005886">
    <property type="term" value="C:plasma membrane"/>
    <property type="evidence" value="ECO:0007669"/>
    <property type="project" value="TreeGrafter"/>
</dbReference>
<dbReference type="InterPro" id="IPR003953">
    <property type="entry name" value="FAD-dep_OxRdtase_2_FAD-bd"/>
</dbReference>
<dbReference type="Pfam" id="PF02910">
    <property type="entry name" value="Succ_DH_flav_C"/>
    <property type="match status" value="1"/>
</dbReference>
<dbReference type="GO" id="GO:0033765">
    <property type="term" value="F:steroid dehydrogenase activity, acting on the CH-CH group of donors"/>
    <property type="evidence" value="ECO:0007669"/>
    <property type="project" value="UniProtKB-ARBA"/>
</dbReference>
<comment type="cofactor">
    <cofactor evidence="1">
        <name>FAD</name>
        <dbReference type="ChEBI" id="CHEBI:57692"/>
    </cofactor>
</comment>
<feature type="domain" description="Fumarate reductase/succinate dehydrogenase flavoprotein-like C-terminal" evidence="16">
    <location>
        <begin position="450"/>
        <end position="575"/>
    </location>
</feature>
<evidence type="ECO:0000256" key="10">
    <source>
        <dbReference type="ARBA" id="ARBA00022982"/>
    </source>
</evidence>
<feature type="domain" description="FAD-dependent oxidoreductase 2 FAD-binding" evidence="15">
    <location>
        <begin position="5"/>
        <end position="395"/>
    </location>
</feature>
<dbReference type="GO" id="GO:0009055">
    <property type="term" value="F:electron transfer activity"/>
    <property type="evidence" value="ECO:0007669"/>
    <property type="project" value="TreeGrafter"/>
</dbReference>
<proteinExistence type="inferred from homology"/>
<evidence type="ECO:0000256" key="9">
    <source>
        <dbReference type="ARBA" id="ARBA00022827"/>
    </source>
</evidence>
<dbReference type="GO" id="GO:0050660">
    <property type="term" value="F:flavin adenine dinucleotide binding"/>
    <property type="evidence" value="ECO:0007669"/>
    <property type="project" value="InterPro"/>
</dbReference>
<evidence type="ECO:0000256" key="11">
    <source>
        <dbReference type="ARBA" id="ARBA00023002"/>
    </source>
</evidence>
<evidence type="ECO:0000256" key="5">
    <source>
        <dbReference type="ARBA" id="ARBA00012792"/>
    </source>
</evidence>
<dbReference type="GO" id="GO:0022900">
    <property type="term" value="P:electron transport chain"/>
    <property type="evidence" value="ECO:0007669"/>
    <property type="project" value="InterPro"/>
</dbReference>
<evidence type="ECO:0000256" key="4">
    <source>
        <dbReference type="ARBA" id="ARBA00008040"/>
    </source>
</evidence>
<comment type="similarity">
    <text evidence="4">Belongs to the FAD-dependent oxidoreductase 2 family. FRD/SDH subfamily.</text>
</comment>
<comment type="caution">
    <text evidence="17">The sequence shown here is derived from an EMBL/GenBank/DDBJ whole genome shotgun (WGS) entry which is preliminary data.</text>
</comment>
<keyword evidence="8" id="KW-0285">Flavoprotein</keyword>
<dbReference type="EC" id="1.3.5.1" evidence="5"/>
<comment type="catalytic activity">
    <reaction evidence="13">
        <text>a quinone + succinate = fumarate + a quinol</text>
        <dbReference type="Rhea" id="RHEA:40523"/>
        <dbReference type="ChEBI" id="CHEBI:24646"/>
        <dbReference type="ChEBI" id="CHEBI:29806"/>
        <dbReference type="ChEBI" id="CHEBI:30031"/>
        <dbReference type="ChEBI" id="CHEBI:132124"/>
        <dbReference type="EC" id="1.3.5.1"/>
    </reaction>
</comment>
<dbReference type="InterPro" id="IPR003952">
    <property type="entry name" value="FRD_SDH_FAD_BS"/>
</dbReference>
<evidence type="ECO:0000256" key="13">
    <source>
        <dbReference type="ARBA" id="ARBA00049220"/>
    </source>
</evidence>
<dbReference type="Proteomes" id="UP000185860">
    <property type="component" value="Unassembled WGS sequence"/>
</dbReference>
<dbReference type="SUPFAM" id="SSF46977">
    <property type="entry name" value="Succinate dehydrogenase/fumarate reductase flavoprotein C-terminal domain"/>
    <property type="match status" value="1"/>
</dbReference>
<dbReference type="PROSITE" id="PS00504">
    <property type="entry name" value="FRD_SDH_FAD_BINDING"/>
    <property type="match status" value="1"/>
</dbReference>
<dbReference type="FunFam" id="4.10.80.40:FF:000003">
    <property type="entry name" value="Fumarate reductase flavoprotein subunit"/>
    <property type="match status" value="1"/>
</dbReference>
<dbReference type="InterPro" id="IPR027477">
    <property type="entry name" value="Succ_DH/fumarate_Rdtase_cat_sf"/>
</dbReference>
<dbReference type="Pfam" id="PF00890">
    <property type="entry name" value="FAD_binding_2"/>
    <property type="match status" value="1"/>
</dbReference>
<evidence type="ECO:0000313" key="17">
    <source>
        <dbReference type="EMBL" id="OKH31775.1"/>
    </source>
</evidence>
<dbReference type="InterPro" id="IPR015939">
    <property type="entry name" value="Fum_Rdtase/Succ_DH_flav-like_C"/>
</dbReference>
<evidence type="ECO:0000256" key="12">
    <source>
        <dbReference type="ARBA" id="ARBA00023136"/>
    </source>
</evidence>
<comment type="subcellular location">
    <subcellularLocation>
        <location evidence="2">Membrane</location>
        <topology evidence="2">Peripheral membrane protein</topology>
    </subcellularLocation>
</comment>
<dbReference type="Gene3D" id="4.10.80.40">
    <property type="entry name" value="succinate dehydrogenase protein domain"/>
    <property type="match status" value="1"/>
</dbReference>
<evidence type="ECO:0000256" key="1">
    <source>
        <dbReference type="ARBA" id="ARBA00001974"/>
    </source>
</evidence>
<dbReference type="RefSeq" id="WP_073596742.1">
    <property type="nucleotide sequence ID" value="NZ_MRCE01000046.1"/>
</dbReference>
<evidence type="ECO:0000256" key="14">
    <source>
        <dbReference type="PIRSR" id="PIRSR000171-1"/>
    </source>
</evidence>
<name>A0A1U7I682_9CYAN</name>
<dbReference type="OrthoDB" id="9806724at2"/>